<evidence type="ECO:0000313" key="2">
    <source>
        <dbReference type="EMBL" id="KUK99289.1"/>
    </source>
</evidence>
<proteinExistence type="predicted"/>
<dbReference type="Proteomes" id="UP000054598">
    <property type="component" value="Unassembled WGS sequence"/>
</dbReference>
<dbReference type="EMBL" id="LGHE01000267">
    <property type="protein sequence ID" value="KUK99289.1"/>
    <property type="molecule type" value="Genomic_DNA"/>
</dbReference>
<evidence type="ECO:0000313" key="3">
    <source>
        <dbReference type="Proteomes" id="UP000054598"/>
    </source>
</evidence>
<reference evidence="3" key="1">
    <citation type="journal article" date="2015" name="MBio">
        <title>Genome-Resolved Metagenomic Analysis Reveals Roles for Candidate Phyla and Other Microbial Community Members in Biogeochemical Transformations in Oil Reservoirs.</title>
        <authorList>
            <person name="Hu P."/>
            <person name="Tom L."/>
            <person name="Singh A."/>
            <person name="Thomas B.C."/>
            <person name="Baker B.J."/>
            <person name="Piceno Y.M."/>
            <person name="Andersen G.L."/>
            <person name="Banfield J.F."/>
        </authorList>
    </citation>
    <scope>NUCLEOTIDE SEQUENCE [LARGE SCALE GENOMIC DNA]</scope>
</reference>
<gene>
    <name evidence="2" type="ORF">XE10_1847</name>
</gene>
<evidence type="ECO:0000256" key="1">
    <source>
        <dbReference type="SAM" id="MobiDB-lite"/>
    </source>
</evidence>
<sequence>TATGRALVGREITRTEPPVDHPDPGDRHRDGYVYCRD</sequence>
<organism evidence="2 3">
    <name type="scientific">Methanoculleus marisnigri</name>
    <dbReference type="NCBI Taxonomy" id="2198"/>
    <lineage>
        <taxon>Archaea</taxon>
        <taxon>Methanobacteriati</taxon>
        <taxon>Methanobacteriota</taxon>
        <taxon>Stenosarchaea group</taxon>
        <taxon>Methanomicrobia</taxon>
        <taxon>Methanomicrobiales</taxon>
        <taxon>Methanomicrobiaceae</taxon>
        <taxon>Methanoculleus</taxon>
    </lineage>
</organism>
<dbReference type="PATRIC" id="fig|2198.3.peg.1920"/>
<dbReference type="AlphaFoldDB" id="A0A101IQ52"/>
<accession>A0A101IQ52</accession>
<feature type="region of interest" description="Disordered" evidence="1">
    <location>
        <begin position="1"/>
        <end position="37"/>
    </location>
</feature>
<comment type="caution">
    <text evidence="2">The sequence shown here is derived from an EMBL/GenBank/DDBJ whole genome shotgun (WGS) entry which is preliminary data.</text>
</comment>
<feature type="compositionally biased region" description="Basic and acidic residues" evidence="1">
    <location>
        <begin position="11"/>
        <end position="37"/>
    </location>
</feature>
<name>A0A101IQ52_9EURY</name>
<protein>
    <submittedName>
        <fullName evidence="2">Uncharacterized protein</fullName>
    </submittedName>
</protein>
<feature type="non-terminal residue" evidence="2">
    <location>
        <position position="1"/>
    </location>
</feature>